<accession>X1T475</accession>
<feature type="non-terminal residue" evidence="1">
    <location>
        <position position="199"/>
    </location>
</feature>
<dbReference type="GO" id="GO:0016116">
    <property type="term" value="P:carotenoid metabolic process"/>
    <property type="evidence" value="ECO:0007669"/>
    <property type="project" value="InterPro"/>
</dbReference>
<evidence type="ECO:0000313" key="1">
    <source>
        <dbReference type="EMBL" id="GAI74834.1"/>
    </source>
</evidence>
<dbReference type="InterPro" id="IPR045892">
    <property type="entry name" value="CrtISO-like"/>
</dbReference>
<dbReference type="Gene3D" id="3.50.50.60">
    <property type="entry name" value="FAD/NAD(P)-binding domain"/>
    <property type="match status" value="1"/>
</dbReference>
<gene>
    <name evidence="1" type="ORF">S12H4_20361</name>
</gene>
<name>X1T475_9ZZZZ</name>
<dbReference type="InterPro" id="IPR036188">
    <property type="entry name" value="FAD/NAD-bd_sf"/>
</dbReference>
<dbReference type="AlphaFoldDB" id="X1T475"/>
<organism evidence="1">
    <name type="scientific">marine sediment metagenome</name>
    <dbReference type="NCBI Taxonomy" id="412755"/>
    <lineage>
        <taxon>unclassified sequences</taxon>
        <taxon>metagenomes</taxon>
        <taxon>ecological metagenomes</taxon>
    </lineage>
</organism>
<comment type="caution">
    <text evidence="1">The sequence shown here is derived from an EMBL/GenBank/DDBJ whole genome shotgun (WGS) entry which is preliminary data.</text>
</comment>
<protein>
    <recommendedName>
        <fullName evidence="2">Amine oxidase domain-containing protein</fullName>
    </recommendedName>
</protein>
<dbReference type="EMBL" id="BARW01010315">
    <property type="protein sequence ID" value="GAI74834.1"/>
    <property type="molecule type" value="Genomic_DNA"/>
</dbReference>
<dbReference type="SUPFAM" id="SSF51905">
    <property type="entry name" value="FAD/NAD(P)-binding domain"/>
    <property type="match status" value="1"/>
</dbReference>
<proteinExistence type="predicted"/>
<evidence type="ECO:0008006" key="2">
    <source>
        <dbReference type="Google" id="ProtNLM"/>
    </source>
</evidence>
<sequence length="199" mass="22373">MEDAVDWVLARNPGPVQYYQGKFWKFPKELEKLIPPSDFSSLIKILSDIMRIKDTKELDNISIKTWLSKYSDNKLVHSFINIICGLYFVVSYNEASAGEFVRCLSSLVQNRSTGYPKGGCIAIPLAYAKAIEKFGGTVETGVTAKKIIIEDGKIQGVELDNNKFISSQLVISNAGIKETVNNMVGRNYFDKIYLEKIDK</sequence>
<dbReference type="PANTHER" id="PTHR46313">
    <property type="match status" value="1"/>
</dbReference>
<dbReference type="PANTHER" id="PTHR46313:SF3">
    <property type="entry name" value="PROLYCOPENE ISOMERASE, CHLOROPLASTIC"/>
    <property type="match status" value="1"/>
</dbReference>
<reference evidence="1" key="1">
    <citation type="journal article" date="2014" name="Front. Microbiol.">
        <title>High frequency of phylogenetically diverse reductive dehalogenase-homologous genes in deep subseafloor sedimentary metagenomes.</title>
        <authorList>
            <person name="Kawai M."/>
            <person name="Futagami T."/>
            <person name="Toyoda A."/>
            <person name="Takaki Y."/>
            <person name="Nishi S."/>
            <person name="Hori S."/>
            <person name="Arai W."/>
            <person name="Tsubouchi T."/>
            <person name="Morono Y."/>
            <person name="Uchiyama I."/>
            <person name="Ito T."/>
            <person name="Fujiyama A."/>
            <person name="Inagaki F."/>
            <person name="Takami H."/>
        </authorList>
    </citation>
    <scope>NUCLEOTIDE SEQUENCE</scope>
    <source>
        <strain evidence="1">Expedition CK06-06</strain>
    </source>
</reference>